<dbReference type="Proteomes" id="UP000788993">
    <property type="component" value="Unassembled WGS sequence"/>
</dbReference>
<dbReference type="Gene3D" id="3.60.130.10">
    <property type="entry name" value="Clavaminate synthase-like"/>
    <property type="match status" value="1"/>
</dbReference>
<dbReference type="GO" id="GO:0046872">
    <property type="term" value="F:metal ion binding"/>
    <property type="evidence" value="ECO:0007669"/>
    <property type="project" value="UniProtKB-KW"/>
</dbReference>
<evidence type="ECO:0000256" key="3">
    <source>
        <dbReference type="ARBA" id="ARBA00022723"/>
    </source>
</evidence>
<evidence type="ECO:0000256" key="6">
    <source>
        <dbReference type="ARBA" id="ARBA00023004"/>
    </source>
</evidence>
<dbReference type="InterPro" id="IPR003819">
    <property type="entry name" value="TauD/TfdA-like"/>
</dbReference>
<reference evidence="9" key="2">
    <citation type="submission" date="2021-01" db="EMBL/GenBank/DDBJ databases">
        <authorList>
            <person name="Schikora-Tamarit M.A."/>
        </authorList>
    </citation>
    <scope>NUCLEOTIDE SEQUENCE</scope>
    <source>
        <strain evidence="9">NCAIM Y.01608</strain>
    </source>
</reference>
<dbReference type="Pfam" id="PF02668">
    <property type="entry name" value="TauD"/>
    <property type="match status" value="1"/>
</dbReference>
<evidence type="ECO:0000313" key="9">
    <source>
        <dbReference type="EMBL" id="KAH3676554.1"/>
    </source>
</evidence>
<comment type="similarity">
    <text evidence="2">Belongs to the TfdA dioxygenase family.</text>
</comment>
<evidence type="ECO:0000256" key="2">
    <source>
        <dbReference type="ARBA" id="ARBA00005896"/>
    </source>
</evidence>
<protein>
    <recommendedName>
        <fullName evidence="8">TauD/TfdA-like domain-containing protein</fullName>
    </recommendedName>
</protein>
<sequence>MLGDREFSSSLGMSTKTNEEIAKSATASGTLRLRSENPTSFDFSIPEGLQNLFPNYRTPDNVSPYLYAKEQGVQYPNYTQWEMEPYKERTDYIDRGSLSDPKKKSLFEAATKVRHLTPYCGTELVGIKLTELTDEQKNELARLASERGVVVVRNQDDLDIRKQIQFTSYFGEPHIHHQSGIIPDLPWVHPVYKDETSTGGLRSQVWHSDVPYEINSAGISTLRFDVLPRSENGELIGGDTLFANGYLIYESLDPKFRAFLETLSAESSGFGQAAIAAESGYKTRRPPIATVHPLVRTNPTTGLKSLYVAENFTTKIVGLEERLSNTILQYLFDHIRRSLQYQCRVQWTENDIAIWDNRSHFHTGIFDYYPKTRHGTRVIAQAERPYFDPDSKLYSEVSFEGYSVL</sequence>
<keyword evidence="4" id="KW-0223">Dioxygenase</keyword>
<evidence type="ECO:0000256" key="5">
    <source>
        <dbReference type="ARBA" id="ARBA00023002"/>
    </source>
</evidence>
<feature type="domain" description="TauD/TfdA-like" evidence="8">
    <location>
        <begin position="113"/>
        <end position="378"/>
    </location>
</feature>
<dbReference type="InterPro" id="IPR051323">
    <property type="entry name" value="AtsK-like"/>
</dbReference>
<reference evidence="9" key="1">
    <citation type="journal article" date="2021" name="Open Biol.">
        <title>Shared evolutionary footprints suggest mitochondrial oxidative damage underlies multiple complex I losses in fungi.</title>
        <authorList>
            <person name="Schikora-Tamarit M.A."/>
            <person name="Marcet-Houben M."/>
            <person name="Nosek J."/>
            <person name="Gabaldon T."/>
        </authorList>
    </citation>
    <scope>NUCLEOTIDE SEQUENCE</scope>
    <source>
        <strain evidence="9">NCAIM Y.01608</strain>
    </source>
</reference>
<comment type="cofactor">
    <cofactor evidence="1">
        <name>Fe(2+)</name>
        <dbReference type="ChEBI" id="CHEBI:29033"/>
    </cofactor>
</comment>
<comment type="caution">
    <text evidence="9">The sequence shown here is derived from an EMBL/GenBank/DDBJ whole genome shotgun (WGS) entry which is preliminary data.</text>
</comment>
<keyword evidence="6" id="KW-0408">Iron</keyword>
<dbReference type="AlphaFoldDB" id="A0A9P8PSC1"/>
<accession>A0A9P8PSC1</accession>
<evidence type="ECO:0000259" key="8">
    <source>
        <dbReference type="Pfam" id="PF02668"/>
    </source>
</evidence>
<dbReference type="PANTHER" id="PTHR30468:SF29">
    <property type="entry name" value="FAMILY TAURINE DIOXYGENASE, PUTATIVE-RELATED"/>
    <property type="match status" value="1"/>
</dbReference>
<feature type="region of interest" description="Disordered" evidence="7">
    <location>
        <begin position="1"/>
        <end position="21"/>
    </location>
</feature>
<dbReference type="GO" id="GO:0016706">
    <property type="term" value="F:2-oxoglutarate-dependent dioxygenase activity"/>
    <property type="evidence" value="ECO:0007669"/>
    <property type="project" value="TreeGrafter"/>
</dbReference>
<evidence type="ECO:0000256" key="1">
    <source>
        <dbReference type="ARBA" id="ARBA00001954"/>
    </source>
</evidence>
<proteinExistence type="inferred from homology"/>
<keyword evidence="5" id="KW-0560">Oxidoreductase</keyword>
<evidence type="ECO:0000256" key="7">
    <source>
        <dbReference type="SAM" id="MobiDB-lite"/>
    </source>
</evidence>
<dbReference type="GO" id="GO:0005737">
    <property type="term" value="C:cytoplasm"/>
    <property type="evidence" value="ECO:0007669"/>
    <property type="project" value="TreeGrafter"/>
</dbReference>
<keyword evidence="3" id="KW-0479">Metal-binding</keyword>
<dbReference type="PANTHER" id="PTHR30468">
    <property type="entry name" value="ALPHA-KETOGLUTARATE-DEPENDENT SULFONATE DIOXYGENASE"/>
    <property type="match status" value="1"/>
</dbReference>
<dbReference type="EMBL" id="JAEUBD010000146">
    <property type="protein sequence ID" value="KAH3676554.1"/>
    <property type="molecule type" value="Genomic_DNA"/>
</dbReference>
<evidence type="ECO:0000313" key="10">
    <source>
        <dbReference type="Proteomes" id="UP000788993"/>
    </source>
</evidence>
<name>A0A9P8PSC1_9ASCO</name>
<keyword evidence="10" id="KW-1185">Reference proteome</keyword>
<organism evidence="9 10">
    <name type="scientific">Ogataea polymorpha</name>
    <dbReference type="NCBI Taxonomy" id="460523"/>
    <lineage>
        <taxon>Eukaryota</taxon>
        <taxon>Fungi</taxon>
        <taxon>Dikarya</taxon>
        <taxon>Ascomycota</taxon>
        <taxon>Saccharomycotina</taxon>
        <taxon>Pichiomycetes</taxon>
        <taxon>Pichiales</taxon>
        <taxon>Pichiaceae</taxon>
        <taxon>Ogataea</taxon>
    </lineage>
</organism>
<gene>
    <name evidence="9" type="ORF">OGATHE_001043</name>
</gene>
<dbReference type="InterPro" id="IPR042098">
    <property type="entry name" value="TauD-like_sf"/>
</dbReference>
<dbReference type="SUPFAM" id="SSF51197">
    <property type="entry name" value="Clavaminate synthase-like"/>
    <property type="match status" value="1"/>
</dbReference>
<evidence type="ECO:0000256" key="4">
    <source>
        <dbReference type="ARBA" id="ARBA00022964"/>
    </source>
</evidence>